<dbReference type="AlphaFoldDB" id="A0A7Y0EQR1"/>
<protein>
    <recommendedName>
        <fullName evidence="2">histidine kinase</fullName>
        <ecNumber evidence="2">2.7.13.3</ecNumber>
    </recommendedName>
</protein>
<dbReference type="Gene3D" id="3.30.565.10">
    <property type="entry name" value="Histidine kinase-like ATPase, C-terminal domain"/>
    <property type="match status" value="1"/>
</dbReference>
<dbReference type="EC" id="2.7.13.3" evidence="2"/>
<keyword evidence="4 8" id="KW-0418">Kinase</keyword>
<keyword evidence="3" id="KW-0808">Transferase</keyword>
<gene>
    <name evidence="8" type="ORF">G1C95_1880</name>
</gene>
<dbReference type="GO" id="GO:0004673">
    <property type="term" value="F:protein histidine kinase activity"/>
    <property type="evidence" value="ECO:0007669"/>
    <property type="project" value="UniProtKB-EC"/>
</dbReference>
<dbReference type="GO" id="GO:0000160">
    <property type="term" value="P:phosphorelay signal transduction system"/>
    <property type="evidence" value="ECO:0007669"/>
    <property type="project" value="UniProtKB-KW"/>
</dbReference>
<dbReference type="Proteomes" id="UP000532194">
    <property type="component" value="Unassembled WGS sequence"/>
</dbReference>
<sequence>MRKSLSGLFSNAVRPYSRGYRLAYLLMAASIAVLEVVFHAISSPLNGSDTLLLAMLCTLLAAAPWLGNIGDFLYAGAFAAVGILHYGFSLTFPVLGVFLIAAVWIVRHQAIRAVLLLAGYVLLMFWQTDAGLYRLASDTLLMVVVLTVGFAFRKFMDEAEQSRQDLEKTKEESAKAAEAIRAKLAMGLHDTIARDLARISISLESLAAAHPDLTDEITPIVGLVHNSSRRLRPVIMELSADAPTPSLNNAIAESKLMLQSRQLDLVAHMPEDIDQLLSRQAILTGSLFAREAATNALKYAQQETSVDLFVEVGDGELSLMMTNAIAEKPSKNALTGGFGLGNLKSRIESEGGRLSFVSNSGHWIVNAVIPNQRETGGSNE</sequence>
<keyword evidence="5" id="KW-0902">Two-component regulatory system</keyword>
<evidence type="ECO:0000256" key="4">
    <source>
        <dbReference type="ARBA" id="ARBA00022777"/>
    </source>
</evidence>
<evidence type="ECO:0000256" key="3">
    <source>
        <dbReference type="ARBA" id="ARBA00022679"/>
    </source>
</evidence>
<evidence type="ECO:0000256" key="5">
    <source>
        <dbReference type="ARBA" id="ARBA00023012"/>
    </source>
</evidence>
<organism evidence="8 9">
    <name type="scientific">Bifidobacterium oedipodis</name>
    <dbReference type="NCBI Taxonomy" id="2675322"/>
    <lineage>
        <taxon>Bacteria</taxon>
        <taxon>Bacillati</taxon>
        <taxon>Actinomycetota</taxon>
        <taxon>Actinomycetes</taxon>
        <taxon>Bifidobacteriales</taxon>
        <taxon>Bifidobacteriaceae</taxon>
        <taxon>Bifidobacterium</taxon>
    </lineage>
</organism>
<dbReference type="PANTHER" id="PTHR24421">
    <property type="entry name" value="NITRATE/NITRITE SENSOR PROTEIN NARX-RELATED"/>
    <property type="match status" value="1"/>
</dbReference>
<keyword evidence="7" id="KW-0472">Membrane</keyword>
<evidence type="ECO:0000313" key="9">
    <source>
        <dbReference type="Proteomes" id="UP000532194"/>
    </source>
</evidence>
<name>A0A7Y0EQR1_9BIFI</name>
<feature type="transmembrane region" description="Helical" evidence="7">
    <location>
        <begin position="73"/>
        <end position="103"/>
    </location>
</feature>
<proteinExistence type="predicted"/>
<evidence type="ECO:0000256" key="6">
    <source>
        <dbReference type="SAM" id="Coils"/>
    </source>
</evidence>
<evidence type="ECO:0000313" key="8">
    <source>
        <dbReference type="EMBL" id="NMM94692.1"/>
    </source>
</evidence>
<comment type="catalytic activity">
    <reaction evidence="1">
        <text>ATP + protein L-histidine = ADP + protein N-phospho-L-histidine.</text>
        <dbReference type="EC" id="2.7.13.3"/>
    </reaction>
</comment>
<dbReference type="InterPro" id="IPR050482">
    <property type="entry name" value="Sensor_HK_TwoCompSys"/>
</dbReference>
<comment type="caution">
    <text evidence="8">The sequence shown here is derived from an EMBL/GenBank/DDBJ whole genome shotgun (WGS) entry which is preliminary data.</text>
</comment>
<dbReference type="PANTHER" id="PTHR24421:SF10">
    <property type="entry name" value="NITRATE_NITRITE SENSOR PROTEIN NARQ"/>
    <property type="match status" value="1"/>
</dbReference>
<keyword evidence="7" id="KW-1133">Transmembrane helix</keyword>
<evidence type="ECO:0000256" key="1">
    <source>
        <dbReference type="ARBA" id="ARBA00000085"/>
    </source>
</evidence>
<dbReference type="InterPro" id="IPR036890">
    <property type="entry name" value="HATPase_C_sf"/>
</dbReference>
<keyword evidence="7" id="KW-0812">Transmembrane</keyword>
<evidence type="ECO:0000256" key="2">
    <source>
        <dbReference type="ARBA" id="ARBA00012438"/>
    </source>
</evidence>
<keyword evidence="9" id="KW-1185">Reference proteome</keyword>
<dbReference type="EMBL" id="JAAIII010000006">
    <property type="protein sequence ID" value="NMM94692.1"/>
    <property type="molecule type" value="Genomic_DNA"/>
</dbReference>
<feature type="transmembrane region" description="Helical" evidence="7">
    <location>
        <begin position="50"/>
        <end position="67"/>
    </location>
</feature>
<dbReference type="Gene3D" id="1.20.5.1930">
    <property type="match status" value="1"/>
</dbReference>
<feature type="transmembrane region" description="Helical" evidence="7">
    <location>
        <begin position="20"/>
        <end position="38"/>
    </location>
</feature>
<feature type="coiled-coil region" evidence="6">
    <location>
        <begin position="152"/>
        <end position="183"/>
    </location>
</feature>
<feature type="transmembrane region" description="Helical" evidence="7">
    <location>
        <begin position="132"/>
        <end position="152"/>
    </location>
</feature>
<evidence type="ECO:0000256" key="7">
    <source>
        <dbReference type="SAM" id="Phobius"/>
    </source>
</evidence>
<accession>A0A7Y0EQR1</accession>
<feature type="transmembrane region" description="Helical" evidence="7">
    <location>
        <begin position="110"/>
        <end position="126"/>
    </location>
</feature>
<reference evidence="8 9" key="1">
    <citation type="submission" date="2020-02" db="EMBL/GenBank/DDBJ databases">
        <title>Characterization of phylogenetic diversity of novel bifidobacterial species isolated in Czech ZOOs.</title>
        <authorList>
            <person name="Lugli G.A."/>
            <person name="Vera N.B."/>
            <person name="Ventura M."/>
        </authorList>
    </citation>
    <scope>NUCLEOTIDE SEQUENCE [LARGE SCALE GENOMIC DNA]</scope>
    <source>
        <strain evidence="8 9">DSM 109957</strain>
    </source>
</reference>
<keyword evidence="6" id="KW-0175">Coiled coil</keyword>